<organism evidence="1 2">
    <name type="scientific">Panacibacter ginsenosidivorans</name>
    <dbReference type="NCBI Taxonomy" id="1813871"/>
    <lineage>
        <taxon>Bacteria</taxon>
        <taxon>Pseudomonadati</taxon>
        <taxon>Bacteroidota</taxon>
        <taxon>Chitinophagia</taxon>
        <taxon>Chitinophagales</taxon>
        <taxon>Chitinophagaceae</taxon>
        <taxon>Panacibacter</taxon>
    </lineage>
</organism>
<sequence length="122" mass="14407">MAIGFDNPVIVKISFDNAFLNARDKIKAKFPDYDFVINEASYTEEFIRNQVERLWNSNIPDYQIPTELLEVNIQNSVLESLFSVLLLRLYAGKDKAGDDEINNYFLSIWEKLREIWQTWTHE</sequence>
<reference evidence="1 2" key="1">
    <citation type="journal article" date="2016" name="Int. J. Syst. Evol. Microbiol.">
        <title>Panacibacter ginsenosidivorans gen. nov., sp. nov., with ginsenoside converting activity isolated from soil of a ginseng field.</title>
        <authorList>
            <person name="Siddiqi M.Z."/>
            <person name="Muhammad Shafi S."/>
            <person name="Choi K.D."/>
            <person name="Im W.T."/>
        </authorList>
    </citation>
    <scope>NUCLEOTIDE SEQUENCE [LARGE SCALE GENOMIC DNA]</scope>
    <source>
        <strain evidence="1 2">Gsoil1550</strain>
    </source>
</reference>
<dbReference type="RefSeq" id="WP_147189740.1">
    <property type="nucleotide sequence ID" value="NZ_CP042435.1"/>
</dbReference>
<keyword evidence="2" id="KW-1185">Reference proteome</keyword>
<dbReference type="AlphaFoldDB" id="A0A5B8VAF0"/>
<name>A0A5B8VAF0_9BACT</name>
<dbReference type="Proteomes" id="UP000321533">
    <property type="component" value="Chromosome"/>
</dbReference>
<evidence type="ECO:0000313" key="2">
    <source>
        <dbReference type="Proteomes" id="UP000321533"/>
    </source>
</evidence>
<dbReference type="KEGG" id="pgin:FRZ67_11705"/>
<proteinExistence type="predicted"/>
<evidence type="ECO:0000313" key="1">
    <source>
        <dbReference type="EMBL" id="QEC67933.1"/>
    </source>
</evidence>
<accession>A0A5B8VAF0</accession>
<gene>
    <name evidence="1" type="ORF">FRZ67_11705</name>
</gene>
<protein>
    <submittedName>
        <fullName evidence="1">Uncharacterized protein</fullName>
    </submittedName>
</protein>
<dbReference type="EMBL" id="CP042435">
    <property type="protein sequence ID" value="QEC67933.1"/>
    <property type="molecule type" value="Genomic_DNA"/>
</dbReference>